<evidence type="ECO:0000259" key="5">
    <source>
        <dbReference type="PROSITE" id="PS51352"/>
    </source>
</evidence>
<dbReference type="PIRSF" id="PIRSF000077">
    <property type="entry name" value="Thioredoxin"/>
    <property type="match status" value="1"/>
</dbReference>
<feature type="domain" description="Thioredoxin" evidence="5">
    <location>
        <begin position="1"/>
        <end position="104"/>
    </location>
</feature>
<keyword evidence="2" id="KW-0249">Electron transport</keyword>
<dbReference type="InterPro" id="IPR036249">
    <property type="entry name" value="Thioredoxin-like_sf"/>
</dbReference>
<dbReference type="Gene3D" id="3.40.30.10">
    <property type="entry name" value="Glutaredoxin"/>
    <property type="match status" value="1"/>
</dbReference>
<organism evidence="6">
    <name type="scientific">bioreactor metagenome</name>
    <dbReference type="NCBI Taxonomy" id="1076179"/>
    <lineage>
        <taxon>unclassified sequences</taxon>
        <taxon>metagenomes</taxon>
        <taxon>ecological metagenomes</taxon>
    </lineage>
</organism>
<keyword evidence="1" id="KW-0813">Transport</keyword>
<dbReference type="SUPFAM" id="SSF52833">
    <property type="entry name" value="Thioredoxin-like"/>
    <property type="match status" value="1"/>
</dbReference>
<sequence>MIKHVTKSTYEAEVLKSSVPVVVDFWAAWCGPCRMQGTILEQLDKELGADQAKIVKVNVDEEGELAATFGVQSIPTLLFYKDGKVINKAVGVRDAAALKKTLGI</sequence>
<dbReference type="PROSITE" id="PS00194">
    <property type="entry name" value="THIOREDOXIN_1"/>
    <property type="match status" value="1"/>
</dbReference>
<dbReference type="CDD" id="cd02947">
    <property type="entry name" value="TRX_family"/>
    <property type="match status" value="1"/>
</dbReference>
<dbReference type="PANTHER" id="PTHR45663">
    <property type="entry name" value="GEO12009P1"/>
    <property type="match status" value="1"/>
</dbReference>
<evidence type="ECO:0000313" key="6">
    <source>
        <dbReference type="EMBL" id="MPM37773.1"/>
    </source>
</evidence>
<protein>
    <submittedName>
        <fullName evidence="6">Thioredoxin</fullName>
    </submittedName>
</protein>
<evidence type="ECO:0000256" key="3">
    <source>
        <dbReference type="ARBA" id="ARBA00023157"/>
    </source>
</evidence>
<keyword evidence="3" id="KW-1015">Disulfide bond</keyword>
<dbReference type="NCBIfam" id="TIGR01068">
    <property type="entry name" value="thioredoxin"/>
    <property type="match status" value="1"/>
</dbReference>
<dbReference type="FunFam" id="3.40.30.10:FF:000001">
    <property type="entry name" value="Thioredoxin"/>
    <property type="match status" value="1"/>
</dbReference>
<dbReference type="PANTHER" id="PTHR45663:SF11">
    <property type="entry name" value="GEO12009P1"/>
    <property type="match status" value="1"/>
</dbReference>
<evidence type="ECO:0000256" key="4">
    <source>
        <dbReference type="ARBA" id="ARBA00023284"/>
    </source>
</evidence>
<dbReference type="GO" id="GO:0015035">
    <property type="term" value="F:protein-disulfide reductase activity"/>
    <property type="evidence" value="ECO:0007669"/>
    <property type="project" value="InterPro"/>
</dbReference>
<dbReference type="Pfam" id="PF00085">
    <property type="entry name" value="Thioredoxin"/>
    <property type="match status" value="1"/>
</dbReference>
<gene>
    <name evidence="6" type="primary">trxA_39</name>
    <name evidence="6" type="ORF">SDC9_84392</name>
</gene>
<dbReference type="GO" id="GO:0045454">
    <property type="term" value="P:cell redox homeostasis"/>
    <property type="evidence" value="ECO:0007669"/>
    <property type="project" value="TreeGrafter"/>
</dbReference>
<dbReference type="GO" id="GO:0005829">
    <property type="term" value="C:cytosol"/>
    <property type="evidence" value="ECO:0007669"/>
    <property type="project" value="TreeGrafter"/>
</dbReference>
<reference evidence="6" key="1">
    <citation type="submission" date="2019-08" db="EMBL/GenBank/DDBJ databases">
        <authorList>
            <person name="Kucharzyk K."/>
            <person name="Murdoch R.W."/>
            <person name="Higgins S."/>
            <person name="Loffler F."/>
        </authorList>
    </citation>
    <scope>NUCLEOTIDE SEQUENCE</scope>
</reference>
<dbReference type="AlphaFoldDB" id="A0A644ZGG1"/>
<accession>A0A644ZGG1</accession>
<dbReference type="InterPro" id="IPR005746">
    <property type="entry name" value="Thioredoxin"/>
</dbReference>
<comment type="caution">
    <text evidence="6">The sequence shown here is derived from an EMBL/GenBank/DDBJ whole genome shotgun (WGS) entry which is preliminary data.</text>
</comment>
<keyword evidence="4" id="KW-0676">Redox-active center</keyword>
<evidence type="ECO:0000256" key="1">
    <source>
        <dbReference type="ARBA" id="ARBA00022448"/>
    </source>
</evidence>
<name>A0A644ZGG1_9ZZZZ</name>
<dbReference type="EMBL" id="VSSQ01008060">
    <property type="protein sequence ID" value="MPM37773.1"/>
    <property type="molecule type" value="Genomic_DNA"/>
</dbReference>
<dbReference type="InterPro" id="IPR017937">
    <property type="entry name" value="Thioredoxin_CS"/>
</dbReference>
<proteinExistence type="predicted"/>
<dbReference type="InterPro" id="IPR013766">
    <property type="entry name" value="Thioredoxin_domain"/>
</dbReference>
<dbReference type="PROSITE" id="PS51352">
    <property type="entry name" value="THIOREDOXIN_2"/>
    <property type="match status" value="1"/>
</dbReference>
<dbReference type="PRINTS" id="PR00421">
    <property type="entry name" value="THIOREDOXIN"/>
</dbReference>
<evidence type="ECO:0000256" key="2">
    <source>
        <dbReference type="ARBA" id="ARBA00022982"/>
    </source>
</evidence>